<dbReference type="AlphaFoldDB" id="A0A7M5X169"/>
<sequence length="321" mass="36802">ALYIPEDTPRQKEFSMAELDLVQYPEGKIVNIIPQTTHAFELNFKIQYHTVEHQTQVLEFTDGYGVHKGPQITMKGDWMTFNYRDLNSKKVLLQPDTTYNVTIRQYKTGEDEKGRLRILINKVQKFPSFLLGNVPRYMNIKCLIGDPFKKLPSTPAVVTDLNYTTTPVYFGIGTQIFLPEHYTVESIENWPPPNWQVKLGIKLVGNTGWADAFYLAKPAAGDFGGRIPNIQFSPTNKMRIWSHIGTSTQIVYEQVLPLNQWFDIKIEQKLRGGNYYVMVFKDGVKVAEVLHIGYTVISGQVKVTFKSYGNIVMRDFDYGIV</sequence>
<keyword evidence="2" id="KW-1185">Reference proteome</keyword>
<evidence type="ECO:0000313" key="2">
    <source>
        <dbReference type="Proteomes" id="UP000594262"/>
    </source>
</evidence>
<organism evidence="1 2">
    <name type="scientific">Clytia hemisphaerica</name>
    <dbReference type="NCBI Taxonomy" id="252671"/>
    <lineage>
        <taxon>Eukaryota</taxon>
        <taxon>Metazoa</taxon>
        <taxon>Cnidaria</taxon>
        <taxon>Hydrozoa</taxon>
        <taxon>Hydroidolina</taxon>
        <taxon>Leptothecata</taxon>
        <taxon>Obeliida</taxon>
        <taxon>Clytiidae</taxon>
        <taxon>Clytia</taxon>
    </lineage>
</organism>
<accession>A0A7M5X169</accession>
<protein>
    <submittedName>
        <fullName evidence="1">Uncharacterized protein</fullName>
    </submittedName>
</protein>
<name>A0A7M5X169_9CNID</name>
<proteinExistence type="predicted"/>
<dbReference type="EnsemblMetazoa" id="CLYHEMT015560.1">
    <property type="protein sequence ID" value="CLYHEMP015560.1"/>
    <property type="gene ID" value="CLYHEMG015560"/>
</dbReference>
<reference evidence="1" key="1">
    <citation type="submission" date="2021-01" db="UniProtKB">
        <authorList>
            <consortium name="EnsemblMetazoa"/>
        </authorList>
    </citation>
    <scope>IDENTIFICATION</scope>
</reference>
<dbReference type="Proteomes" id="UP000594262">
    <property type="component" value="Unplaced"/>
</dbReference>
<evidence type="ECO:0000313" key="1">
    <source>
        <dbReference type="EnsemblMetazoa" id="CLYHEMP015560.1"/>
    </source>
</evidence>